<keyword evidence="2" id="KW-1185">Reference proteome</keyword>
<sequence length="108" mass="11975">MFVKWVVWAPATACIGGVFSMGRNTGEFWPLPNPPSDPNLRSGRTRDDRGIRMPCSTSLVFFLYANRKPNSDLFPLLSLVKGASIVYRPCLLPPGLCDVTLLHGARRL</sequence>
<comment type="caution">
    <text evidence="1">The sequence shown here is derived from an EMBL/GenBank/DDBJ whole genome shotgun (WGS) entry which is preliminary data.</text>
</comment>
<reference evidence="1 2" key="1">
    <citation type="submission" date="2016-10" db="EMBL/GenBank/DDBJ databases">
        <title>The genome sequence of Colletotrichum fioriniae PJ7.</title>
        <authorList>
            <person name="Baroncelli R."/>
        </authorList>
    </citation>
    <scope>NUCLEOTIDE SEQUENCE [LARGE SCALE GENOMIC DNA]</scope>
    <source>
        <strain evidence="1 2">IMI 384185</strain>
    </source>
</reference>
<evidence type="ECO:0000313" key="2">
    <source>
        <dbReference type="Proteomes" id="UP001241169"/>
    </source>
</evidence>
<dbReference type="EMBL" id="MOPA01000002">
    <property type="protein sequence ID" value="KAK1545579.1"/>
    <property type="molecule type" value="Genomic_DNA"/>
</dbReference>
<evidence type="ECO:0008006" key="3">
    <source>
        <dbReference type="Google" id="ProtNLM"/>
    </source>
</evidence>
<name>A0ABQ9T1G8_9PEZI</name>
<gene>
    <name evidence="1" type="ORF">CPAR01_03081</name>
</gene>
<proteinExistence type="predicted"/>
<dbReference type="Proteomes" id="UP001241169">
    <property type="component" value="Unassembled WGS sequence"/>
</dbReference>
<dbReference type="GeneID" id="85371267"/>
<evidence type="ECO:0000313" key="1">
    <source>
        <dbReference type="EMBL" id="KAK1545579.1"/>
    </source>
</evidence>
<accession>A0ABQ9T1G8</accession>
<dbReference type="RefSeq" id="XP_060354696.1">
    <property type="nucleotide sequence ID" value="XM_060487368.1"/>
</dbReference>
<organism evidence="1 2">
    <name type="scientific">Colletotrichum paranaense</name>
    <dbReference type="NCBI Taxonomy" id="1914294"/>
    <lineage>
        <taxon>Eukaryota</taxon>
        <taxon>Fungi</taxon>
        <taxon>Dikarya</taxon>
        <taxon>Ascomycota</taxon>
        <taxon>Pezizomycotina</taxon>
        <taxon>Sordariomycetes</taxon>
        <taxon>Hypocreomycetidae</taxon>
        <taxon>Glomerellales</taxon>
        <taxon>Glomerellaceae</taxon>
        <taxon>Colletotrichum</taxon>
        <taxon>Colletotrichum acutatum species complex</taxon>
    </lineage>
</organism>
<protein>
    <recommendedName>
        <fullName evidence="3">Secreted protein</fullName>
    </recommendedName>
</protein>